<protein>
    <recommendedName>
        <fullName evidence="3">Ppx/GppA phosphatase N-terminal domain-containing protein</fullName>
    </recommendedName>
</protein>
<evidence type="ECO:0000313" key="4">
    <source>
        <dbReference type="EMBL" id="HIY96466.1"/>
    </source>
</evidence>
<dbReference type="Pfam" id="PF02541">
    <property type="entry name" value="Ppx-GppA"/>
    <property type="match status" value="1"/>
</dbReference>
<name>A0A9D2CSB2_9FIRM</name>
<dbReference type="InterPro" id="IPR043129">
    <property type="entry name" value="ATPase_NBD"/>
</dbReference>
<sequence>MKYSVIDISSSSISMIAADVTANAAEIVYKDRASLTLLHYLEGKSLSARGIDKLVEAVMVMKGKCVSLGVDILYLIATASLRAAENFEQVRAELLERTGLPVNLIDGPTEAYCDYIANRFYSSYERAALLDIGGASIEVCDLSEDNRENMISLDVGIFDLHKKFVKEIQPSEDEAKDIKKYIVRKFDKAGLPEKEAFKTVVLVGATCLALYDVYAEYTKSAAEDGAKAMSYKKFKKLTKHLLAGAERSKLILETAPEKLYSVGIAAVVAKVLFKRFGAENIVASDRGVKEGYLELALAGKTDSAYYDFSKGGAFVSVKTEDIVPKKRGRKPAAKPAEKAQGDAAQPPKRRGRKPAAKPENAAAASEENTQEKVEKSGEKTE</sequence>
<proteinExistence type="inferred from homology"/>
<reference evidence="4" key="1">
    <citation type="journal article" date="2021" name="PeerJ">
        <title>Extensive microbial diversity within the chicken gut microbiome revealed by metagenomics and culture.</title>
        <authorList>
            <person name="Gilroy R."/>
            <person name="Ravi A."/>
            <person name="Getino M."/>
            <person name="Pursley I."/>
            <person name="Horton D.L."/>
            <person name="Alikhan N.F."/>
            <person name="Baker D."/>
            <person name="Gharbi K."/>
            <person name="Hall N."/>
            <person name="Watson M."/>
            <person name="Adriaenssens E.M."/>
            <person name="Foster-Nyarko E."/>
            <person name="Jarju S."/>
            <person name="Secka A."/>
            <person name="Antonio M."/>
            <person name="Oren A."/>
            <person name="Chaudhuri R.R."/>
            <person name="La Ragione R."/>
            <person name="Hildebrand F."/>
            <person name="Pallen M.J."/>
        </authorList>
    </citation>
    <scope>NUCLEOTIDE SEQUENCE</scope>
    <source>
        <strain evidence="4">1345</strain>
    </source>
</reference>
<reference evidence="4" key="2">
    <citation type="submission" date="2021-04" db="EMBL/GenBank/DDBJ databases">
        <authorList>
            <person name="Gilroy R."/>
        </authorList>
    </citation>
    <scope>NUCLEOTIDE SEQUENCE</scope>
    <source>
        <strain evidence="4">1345</strain>
    </source>
</reference>
<dbReference type="Gene3D" id="3.30.420.40">
    <property type="match status" value="1"/>
</dbReference>
<dbReference type="GO" id="GO:0006357">
    <property type="term" value="P:regulation of transcription by RNA polymerase II"/>
    <property type="evidence" value="ECO:0007669"/>
    <property type="project" value="TreeGrafter"/>
</dbReference>
<dbReference type="AlphaFoldDB" id="A0A9D2CSB2"/>
<dbReference type="InterPro" id="IPR003695">
    <property type="entry name" value="Ppx_GppA_N"/>
</dbReference>
<feature type="compositionally biased region" description="Basic and acidic residues" evidence="2">
    <location>
        <begin position="369"/>
        <end position="381"/>
    </location>
</feature>
<dbReference type="Gene3D" id="3.30.420.150">
    <property type="entry name" value="Exopolyphosphatase. Domain 2"/>
    <property type="match status" value="1"/>
</dbReference>
<comment type="similarity">
    <text evidence="1">Belongs to the GppA/Ppx family.</text>
</comment>
<gene>
    <name evidence="4" type="ORF">H9729_02140</name>
</gene>
<evidence type="ECO:0000256" key="1">
    <source>
        <dbReference type="ARBA" id="ARBA00007125"/>
    </source>
</evidence>
<dbReference type="PANTHER" id="PTHR30005">
    <property type="entry name" value="EXOPOLYPHOSPHATASE"/>
    <property type="match status" value="1"/>
</dbReference>
<dbReference type="EMBL" id="DXCQ01000022">
    <property type="protein sequence ID" value="HIY96466.1"/>
    <property type="molecule type" value="Genomic_DNA"/>
</dbReference>
<feature type="region of interest" description="Disordered" evidence="2">
    <location>
        <begin position="324"/>
        <end position="381"/>
    </location>
</feature>
<dbReference type="InterPro" id="IPR050273">
    <property type="entry name" value="GppA/Ppx_hydrolase"/>
</dbReference>
<feature type="domain" description="Ppx/GppA phosphatase N-terminal" evidence="3">
    <location>
        <begin position="21"/>
        <end position="293"/>
    </location>
</feature>
<dbReference type="SUPFAM" id="SSF53067">
    <property type="entry name" value="Actin-like ATPase domain"/>
    <property type="match status" value="2"/>
</dbReference>
<dbReference type="PANTHER" id="PTHR30005:SF0">
    <property type="entry name" value="RETROGRADE REGULATION PROTEIN 2"/>
    <property type="match status" value="1"/>
</dbReference>
<feature type="compositionally biased region" description="Low complexity" evidence="2">
    <location>
        <begin position="357"/>
        <end position="367"/>
    </location>
</feature>
<comment type="caution">
    <text evidence="4">The sequence shown here is derived from an EMBL/GenBank/DDBJ whole genome shotgun (WGS) entry which is preliminary data.</text>
</comment>
<evidence type="ECO:0000256" key="2">
    <source>
        <dbReference type="SAM" id="MobiDB-lite"/>
    </source>
</evidence>
<dbReference type="Proteomes" id="UP000886750">
    <property type="component" value="Unassembled WGS sequence"/>
</dbReference>
<accession>A0A9D2CSB2</accession>
<evidence type="ECO:0000259" key="3">
    <source>
        <dbReference type="Pfam" id="PF02541"/>
    </source>
</evidence>
<organism evidence="4 5">
    <name type="scientific">Candidatus Borkfalkia excrementigallinarum</name>
    <dbReference type="NCBI Taxonomy" id="2838506"/>
    <lineage>
        <taxon>Bacteria</taxon>
        <taxon>Bacillati</taxon>
        <taxon>Bacillota</taxon>
        <taxon>Clostridia</taxon>
        <taxon>Christensenellales</taxon>
        <taxon>Christensenellaceae</taxon>
        <taxon>Candidatus Borkfalkia</taxon>
    </lineage>
</organism>
<evidence type="ECO:0000313" key="5">
    <source>
        <dbReference type="Proteomes" id="UP000886750"/>
    </source>
</evidence>